<dbReference type="AlphaFoldDB" id="A0AAV4ENG5"/>
<comment type="subcellular location">
    <subcellularLocation>
        <location evidence="1">Membrane</location>
        <topology evidence="1">Multi-pass membrane protein</topology>
    </subcellularLocation>
</comment>
<evidence type="ECO:0000256" key="5">
    <source>
        <dbReference type="ARBA" id="ARBA00023136"/>
    </source>
</evidence>
<evidence type="ECO:0000313" key="10">
    <source>
        <dbReference type="Proteomes" id="UP000762676"/>
    </source>
</evidence>
<organism evidence="9 10">
    <name type="scientific">Elysia marginata</name>
    <dbReference type="NCBI Taxonomy" id="1093978"/>
    <lineage>
        <taxon>Eukaryota</taxon>
        <taxon>Metazoa</taxon>
        <taxon>Spiralia</taxon>
        <taxon>Lophotrochozoa</taxon>
        <taxon>Mollusca</taxon>
        <taxon>Gastropoda</taxon>
        <taxon>Heterobranchia</taxon>
        <taxon>Euthyneura</taxon>
        <taxon>Panpulmonata</taxon>
        <taxon>Sacoglossa</taxon>
        <taxon>Placobranchoidea</taxon>
        <taxon>Plakobranchidae</taxon>
        <taxon>Elysia</taxon>
    </lineage>
</organism>
<feature type="transmembrane region" description="Helical" evidence="8">
    <location>
        <begin position="66"/>
        <end position="88"/>
    </location>
</feature>
<dbReference type="PANTHER" id="PTHR13002:SF1">
    <property type="entry name" value="COMPLEX I ASSEMBLY FACTOR TIMMDC1, MITOCHONDRIAL"/>
    <property type="match status" value="1"/>
</dbReference>
<keyword evidence="5 8" id="KW-0472">Membrane</keyword>
<comment type="similarity">
    <text evidence="2">Belongs to the Tim17/Tim22/Tim23 family.</text>
</comment>
<evidence type="ECO:0000256" key="4">
    <source>
        <dbReference type="ARBA" id="ARBA00022989"/>
    </source>
</evidence>
<evidence type="ECO:0000256" key="6">
    <source>
        <dbReference type="ARBA" id="ARBA00040778"/>
    </source>
</evidence>
<evidence type="ECO:0000313" key="9">
    <source>
        <dbReference type="EMBL" id="GFR61998.1"/>
    </source>
</evidence>
<evidence type="ECO:0000256" key="3">
    <source>
        <dbReference type="ARBA" id="ARBA00022692"/>
    </source>
</evidence>
<dbReference type="InterPro" id="IPR055299">
    <property type="entry name" value="TIMMDC1"/>
</dbReference>
<dbReference type="EMBL" id="BMAT01003775">
    <property type="protein sequence ID" value="GFR61998.1"/>
    <property type="molecule type" value="Genomic_DNA"/>
</dbReference>
<evidence type="ECO:0000256" key="1">
    <source>
        <dbReference type="ARBA" id="ARBA00004141"/>
    </source>
</evidence>
<gene>
    <name evidence="9" type="ORF">ElyMa_001860300</name>
</gene>
<evidence type="ECO:0000256" key="7">
    <source>
        <dbReference type="ARBA" id="ARBA00041344"/>
    </source>
</evidence>
<proteinExistence type="inferred from homology"/>
<name>A0AAV4ENG5_9GAST</name>
<comment type="caution">
    <text evidence="9">The sequence shown here is derived from an EMBL/GenBank/DDBJ whole genome shotgun (WGS) entry which is preliminary data.</text>
</comment>
<accession>A0AAV4ENG5</accession>
<reference evidence="9 10" key="1">
    <citation type="journal article" date="2021" name="Elife">
        <title>Chloroplast acquisition without the gene transfer in kleptoplastic sea slugs, Plakobranchus ocellatus.</title>
        <authorList>
            <person name="Maeda T."/>
            <person name="Takahashi S."/>
            <person name="Yoshida T."/>
            <person name="Shimamura S."/>
            <person name="Takaki Y."/>
            <person name="Nagai Y."/>
            <person name="Toyoda A."/>
            <person name="Suzuki Y."/>
            <person name="Arimoto A."/>
            <person name="Ishii H."/>
            <person name="Satoh N."/>
            <person name="Nishiyama T."/>
            <person name="Hasebe M."/>
            <person name="Maruyama T."/>
            <person name="Minagawa J."/>
            <person name="Obokata J."/>
            <person name="Shigenobu S."/>
        </authorList>
    </citation>
    <scope>NUCLEOTIDE SEQUENCE [LARGE SCALE GENOMIC DNA]</scope>
</reference>
<keyword evidence="3 8" id="KW-0812">Transmembrane</keyword>
<keyword evidence="4 8" id="KW-1133">Transmembrane helix</keyword>
<sequence>MNFWFFQGGWQGEITHIKQRESNSESSRFLSQIIASYRNKTSVLEYSVAAGITGGLARIQLGVKGFIAGSVLGSILGTMVGCVAYAVFKSYDVTQEQRHLLNIMSLMEVQKSIEGEHGFKQRLEEVKKSQLSKALPAS</sequence>
<dbReference type="GO" id="GO:0032981">
    <property type="term" value="P:mitochondrial respiratory chain complex I assembly"/>
    <property type="evidence" value="ECO:0007669"/>
    <property type="project" value="InterPro"/>
</dbReference>
<evidence type="ECO:0000256" key="8">
    <source>
        <dbReference type="SAM" id="Phobius"/>
    </source>
</evidence>
<dbReference type="PANTHER" id="PTHR13002">
    <property type="entry name" value="C3ORF1 PROTEIN-RELATED"/>
    <property type="match status" value="1"/>
</dbReference>
<dbReference type="GO" id="GO:0005739">
    <property type="term" value="C:mitochondrion"/>
    <property type="evidence" value="ECO:0007669"/>
    <property type="project" value="TreeGrafter"/>
</dbReference>
<evidence type="ECO:0000256" key="2">
    <source>
        <dbReference type="ARBA" id="ARBA00008444"/>
    </source>
</evidence>
<keyword evidence="10" id="KW-1185">Reference proteome</keyword>
<dbReference type="GO" id="GO:0016020">
    <property type="term" value="C:membrane"/>
    <property type="evidence" value="ECO:0007669"/>
    <property type="project" value="UniProtKB-SubCell"/>
</dbReference>
<protein>
    <recommendedName>
        <fullName evidence="6">Complex I assembly factor TIMMDC1, mitochondrial</fullName>
    </recommendedName>
    <alternativeName>
        <fullName evidence="7">Translocase of inner mitochondrial membrane domain-containing protein 1</fullName>
    </alternativeName>
</protein>
<dbReference type="Proteomes" id="UP000762676">
    <property type="component" value="Unassembled WGS sequence"/>
</dbReference>